<name>A0A7G5FE01_9CORY</name>
<evidence type="ECO:0000313" key="6">
    <source>
        <dbReference type="Proteomes" id="UP000515570"/>
    </source>
</evidence>
<keyword evidence="6" id="KW-1185">Reference proteome</keyword>
<keyword evidence="1" id="KW-0805">Transcription regulation</keyword>
<evidence type="ECO:0000313" key="5">
    <source>
        <dbReference type="EMBL" id="QMV84842.1"/>
    </source>
</evidence>
<organism evidence="5 6">
    <name type="scientific">Corynebacterium hindlerae</name>
    <dbReference type="NCBI Taxonomy" id="699041"/>
    <lineage>
        <taxon>Bacteria</taxon>
        <taxon>Bacillati</taxon>
        <taxon>Actinomycetota</taxon>
        <taxon>Actinomycetes</taxon>
        <taxon>Mycobacteriales</taxon>
        <taxon>Corynebacteriaceae</taxon>
        <taxon>Corynebacterium</taxon>
    </lineage>
</organism>
<reference evidence="5 6" key="1">
    <citation type="submission" date="2020-07" db="EMBL/GenBank/DDBJ databases">
        <title>non toxigenic Corynebacterium sp. nov from a clinical source.</title>
        <authorList>
            <person name="Bernier A.-M."/>
            <person name="Bernard K."/>
        </authorList>
    </citation>
    <scope>NUCLEOTIDE SEQUENCE [LARGE SCALE GENOMIC DNA]</scope>
    <source>
        <strain evidence="6">NML 93-0612</strain>
    </source>
</reference>
<dbReference type="InterPro" id="IPR011008">
    <property type="entry name" value="Dimeric_a/b-barrel"/>
</dbReference>
<evidence type="ECO:0000256" key="2">
    <source>
        <dbReference type="ARBA" id="ARBA00023125"/>
    </source>
</evidence>
<dbReference type="InterPro" id="IPR000485">
    <property type="entry name" value="AsnC-type_HTH_dom"/>
</dbReference>
<proteinExistence type="predicted"/>
<dbReference type="SMART" id="SM00344">
    <property type="entry name" value="HTH_ASNC"/>
    <property type="match status" value="1"/>
</dbReference>
<keyword evidence="3" id="KW-0804">Transcription</keyword>
<gene>
    <name evidence="5" type="ORF">HW450_10945</name>
</gene>
<dbReference type="Gene3D" id="1.10.10.10">
    <property type="entry name" value="Winged helix-like DNA-binding domain superfamily/Winged helix DNA-binding domain"/>
    <property type="match status" value="2"/>
</dbReference>
<dbReference type="GO" id="GO:0043565">
    <property type="term" value="F:sequence-specific DNA binding"/>
    <property type="evidence" value="ECO:0007669"/>
    <property type="project" value="InterPro"/>
</dbReference>
<accession>A0A7G5FE01</accession>
<feature type="domain" description="HTH asnC-type" evidence="4">
    <location>
        <begin position="2"/>
        <end position="42"/>
    </location>
</feature>
<dbReference type="InterPro" id="IPR036388">
    <property type="entry name" value="WH-like_DNA-bd_sf"/>
</dbReference>
<dbReference type="SUPFAM" id="SSF54909">
    <property type="entry name" value="Dimeric alpha+beta barrel"/>
    <property type="match status" value="2"/>
</dbReference>
<dbReference type="GO" id="GO:0005829">
    <property type="term" value="C:cytosol"/>
    <property type="evidence" value="ECO:0007669"/>
    <property type="project" value="TreeGrafter"/>
</dbReference>
<dbReference type="Proteomes" id="UP000515570">
    <property type="component" value="Chromosome"/>
</dbReference>
<dbReference type="InterPro" id="IPR019888">
    <property type="entry name" value="Tscrpt_reg_AsnC-like"/>
</dbReference>
<dbReference type="PANTHER" id="PTHR30154">
    <property type="entry name" value="LEUCINE-RESPONSIVE REGULATORY PROTEIN"/>
    <property type="match status" value="1"/>
</dbReference>
<dbReference type="PANTHER" id="PTHR30154:SF34">
    <property type="entry name" value="TRANSCRIPTIONAL REGULATOR AZLB"/>
    <property type="match status" value="1"/>
</dbReference>
<dbReference type="Pfam" id="PF13412">
    <property type="entry name" value="HTH_24"/>
    <property type="match status" value="1"/>
</dbReference>
<dbReference type="RefSeq" id="WP_182385649.1">
    <property type="nucleotide sequence ID" value="NZ_CP059833.1"/>
</dbReference>
<dbReference type="AlphaFoldDB" id="A0A7G5FE01"/>
<protein>
    <submittedName>
        <fullName evidence="5">Lrp/AsnC family transcriptional regulator</fullName>
    </submittedName>
</protein>
<keyword evidence="2" id="KW-0238">DNA-binding</keyword>
<evidence type="ECO:0000259" key="4">
    <source>
        <dbReference type="Pfam" id="PF13404"/>
    </source>
</evidence>
<evidence type="ECO:0000256" key="1">
    <source>
        <dbReference type="ARBA" id="ARBA00023015"/>
    </source>
</evidence>
<dbReference type="GO" id="GO:0043200">
    <property type="term" value="P:response to amino acid"/>
    <property type="evidence" value="ECO:0007669"/>
    <property type="project" value="TreeGrafter"/>
</dbReference>
<dbReference type="SUPFAM" id="SSF46785">
    <property type="entry name" value="Winged helix' DNA-binding domain"/>
    <property type="match status" value="2"/>
</dbReference>
<sequence length="342" mass="37599">MLDETDVVLVGALFFDPRATFDALGHVAGVSASTASRRLRRLVESRTIRVVGEVSWHLFSQTYPVHAWISVSGREYSAVAREVAQLPEAQHVASLYGREPVFATLHGQNDIDTVRVIDQIHCIDGVSAVYTLPVLQWAVKASGWNPMLLEGEHLERAQAILPLNGPPHLPQITATSELPRTKAEVMALSALQQDGRLTATELSGVIGASIPTAQRLINRLIDDGWFRPRVECNLAAIGMGCKFLVRVQSDPQHTESVLCEFSPHPANRFVTQIAGDSDVFATGVCRNRHELTTILNHDFAAISGLKATQTNIIARDWKRYWTSIDEDGNLGEFTPPALWPAS</sequence>
<dbReference type="InterPro" id="IPR036390">
    <property type="entry name" value="WH_DNA-bd_sf"/>
</dbReference>
<dbReference type="Gene3D" id="3.30.70.920">
    <property type="match status" value="2"/>
</dbReference>
<dbReference type="Pfam" id="PF13404">
    <property type="entry name" value="HTH_AsnC-type"/>
    <property type="match status" value="1"/>
</dbReference>
<dbReference type="EMBL" id="CP059833">
    <property type="protein sequence ID" value="QMV84842.1"/>
    <property type="molecule type" value="Genomic_DNA"/>
</dbReference>
<evidence type="ECO:0000256" key="3">
    <source>
        <dbReference type="ARBA" id="ARBA00023163"/>
    </source>
</evidence>